<accession>A0A9P4K0K6</accession>
<dbReference type="EMBL" id="ML986692">
    <property type="protein sequence ID" value="KAF2259973.1"/>
    <property type="molecule type" value="Genomic_DNA"/>
</dbReference>
<organism evidence="2 3">
    <name type="scientific">Lojkania enalia</name>
    <dbReference type="NCBI Taxonomy" id="147567"/>
    <lineage>
        <taxon>Eukaryota</taxon>
        <taxon>Fungi</taxon>
        <taxon>Dikarya</taxon>
        <taxon>Ascomycota</taxon>
        <taxon>Pezizomycotina</taxon>
        <taxon>Dothideomycetes</taxon>
        <taxon>Pleosporomycetidae</taxon>
        <taxon>Pleosporales</taxon>
        <taxon>Pleosporales incertae sedis</taxon>
        <taxon>Lojkania</taxon>
    </lineage>
</organism>
<evidence type="ECO:0000313" key="2">
    <source>
        <dbReference type="EMBL" id="KAF2259973.1"/>
    </source>
</evidence>
<dbReference type="SUPFAM" id="SSF49899">
    <property type="entry name" value="Concanavalin A-like lectins/glucanases"/>
    <property type="match status" value="1"/>
</dbReference>
<proteinExistence type="predicted"/>
<feature type="non-terminal residue" evidence="2">
    <location>
        <position position="331"/>
    </location>
</feature>
<feature type="domain" description="GH16" evidence="1">
    <location>
        <begin position="1"/>
        <end position="293"/>
    </location>
</feature>
<evidence type="ECO:0000313" key="3">
    <source>
        <dbReference type="Proteomes" id="UP000800093"/>
    </source>
</evidence>
<keyword evidence="3" id="KW-1185">Reference proteome</keyword>
<protein>
    <submittedName>
        <fullName evidence="2">Mixed-linked glucanase</fullName>
    </submittedName>
</protein>
<dbReference type="AlphaFoldDB" id="A0A9P4K0K6"/>
<dbReference type="Pfam" id="PF26113">
    <property type="entry name" value="GH16_XgeA"/>
    <property type="match status" value="1"/>
</dbReference>
<name>A0A9P4K0K6_9PLEO</name>
<sequence>SPHTNSTYVLKDDLSGENFFRNFELYSDADPTKGFVQYSTLDKAVPSQLVGYLDSSIFLGVNYKNKTPGGRPSVRAESTKSWNHGLLIADIKHMPANICGTWPAFWLLSATQEWPNGGEIDILEGVNDYESNSVTLHTSAGCMVENSTSPNDTTMNLDTRTFTGHMATQDCDVNASNQDKNVGCTIRAPVAGLHSTPTYGQQFNDIQGGVYAMEWTTEYISTWFFPRNANTTSSATQPLDSITTAPNPSTWPTPLAKFQGPNCDFMARFRDLKIIFNTAFCGEWAGRAEEWNKSCRVKTRVETCEEWVGENPEAFVEAYWEIAGLWWFERG</sequence>
<dbReference type="Gene3D" id="2.60.120.200">
    <property type="match status" value="1"/>
</dbReference>
<comment type="caution">
    <text evidence="2">The sequence shown here is derived from an EMBL/GenBank/DDBJ whole genome shotgun (WGS) entry which is preliminary data.</text>
</comment>
<dbReference type="InterPro" id="IPR000757">
    <property type="entry name" value="Beta-glucanase-like"/>
</dbReference>
<dbReference type="CDD" id="cd02181">
    <property type="entry name" value="GH16_fungal_Lam16A_glucanase"/>
    <property type="match status" value="1"/>
</dbReference>
<dbReference type="InterPro" id="IPR050546">
    <property type="entry name" value="Glycosyl_Hydrlase_16"/>
</dbReference>
<dbReference type="PROSITE" id="PS51762">
    <property type="entry name" value="GH16_2"/>
    <property type="match status" value="1"/>
</dbReference>
<dbReference type="GO" id="GO:0004553">
    <property type="term" value="F:hydrolase activity, hydrolyzing O-glycosyl compounds"/>
    <property type="evidence" value="ECO:0007669"/>
    <property type="project" value="InterPro"/>
</dbReference>
<gene>
    <name evidence="2" type="ORF">CC78DRAFT_435245</name>
</gene>
<reference evidence="3" key="1">
    <citation type="journal article" date="2020" name="Stud. Mycol.">
        <title>101 Dothideomycetes genomes: A test case for predicting lifestyles and emergence of pathogens.</title>
        <authorList>
            <person name="Haridas S."/>
            <person name="Albert R."/>
            <person name="Binder M."/>
            <person name="Bloem J."/>
            <person name="LaButti K."/>
            <person name="Salamov A."/>
            <person name="Andreopoulos B."/>
            <person name="Baker S."/>
            <person name="Barry K."/>
            <person name="Bills G."/>
            <person name="Bluhm B."/>
            <person name="Cannon C."/>
            <person name="Castanera R."/>
            <person name="Culley D."/>
            <person name="Daum C."/>
            <person name="Ezra D."/>
            <person name="Gonzalez J."/>
            <person name="Henrissat B."/>
            <person name="Kuo A."/>
            <person name="Liang C."/>
            <person name="Lipzen A."/>
            <person name="Lutzoni F."/>
            <person name="Magnuson J."/>
            <person name="Mondo S."/>
            <person name="Nolan M."/>
            <person name="Ohm R."/>
            <person name="Pangilinan J."/>
            <person name="Park H.-J."/>
            <person name="Ramirez L."/>
            <person name="Alfaro M."/>
            <person name="Sun H."/>
            <person name="Tritt A."/>
            <person name="Yoshinaga Y."/>
            <person name="Zwiers L.-H."/>
            <person name="Turgeon B."/>
            <person name="Goodwin S."/>
            <person name="Spatafora J."/>
            <person name="Crous P."/>
            <person name="Grigoriev I."/>
        </authorList>
    </citation>
    <scope>NUCLEOTIDE SEQUENCE [LARGE SCALE GENOMIC DNA]</scope>
    <source>
        <strain evidence="3">CBS 304.66</strain>
    </source>
</reference>
<dbReference type="PANTHER" id="PTHR10963">
    <property type="entry name" value="GLYCOSYL HYDROLASE-RELATED"/>
    <property type="match status" value="1"/>
</dbReference>
<evidence type="ECO:0000259" key="1">
    <source>
        <dbReference type="PROSITE" id="PS51762"/>
    </source>
</evidence>
<dbReference type="OrthoDB" id="192832at2759"/>
<dbReference type="Proteomes" id="UP000800093">
    <property type="component" value="Unassembled WGS sequence"/>
</dbReference>
<dbReference type="PANTHER" id="PTHR10963:SF24">
    <property type="entry name" value="GLYCOSIDASE C21B10.07-RELATED"/>
    <property type="match status" value="1"/>
</dbReference>
<dbReference type="InterPro" id="IPR013320">
    <property type="entry name" value="ConA-like_dom_sf"/>
</dbReference>
<dbReference type="GO" id="GO:0009251">
    <property type="term" value="P:glucan catabolic process"/>
    <property type="evidence" value="ECO:0007669"/>
    <property type="project" value="TreeGrafter"/>
</dbReference>
<feature type="non-terminal residue" evidence="2">
    <location>
        <position position="1"/>
    </location>
</feature>